<evidence type="ECO:0000313" key="4">
    <source>
        <dbReference type="Proteomes" id="UP000481858"/>
    </source>
</evidence>
<proteinExistence type="predicted"/>
<gene>
    <name evidence="3" type="ORF">GQX73_g4652</name>
</gene>
<evidence type="ECO:0000313" key="3">
    <source>
        <dbReference type="EMBL" id="KAF2968879.1"/>
    </source>
</evidence>
<dbReference type="OrthoDB" id="5389929at2759"/>
<dbReference type="InterPro" id="IPR056125">
    <property type="entry name" value="DUF7708"/>
</dbReference>
<feature type="region of interest" description="Disordered" evidence="1">
    <location>
        <begin position="1"/>
        <end position="38"/>
    </location>
</feature>
<feature type="domain" description="DUF7708" evidence="2">
    <location>
        <begin position="102"/>
        <end position="203"/>
    </location>
</feature>
<name>A0A7C8J1T4_9PEZI</name>
<organism evidence="3 4">
    <name type="scientific">Xylaria multiplex</name>
    <dbReference type="NCBI Taxonomy" id="323545"/>
    <lineage>
        <taxon>Eukaryota</taxon>
        <taxon>Fungi</taxon>
        <taxon>Dikarya</taxon>
        <taxon>Ascomycota</taxon>
        <taxon>Pezizomycotina</taxon>
        <taxon>Sordariomycetes</taxon>
        <taxon>Xylariomycetidae</taxon>
        <taxon>Xylariales</taxon>
        <taxon>Xylariaceae</taxon>
        <taxon>Xylaria</taxon>
    </lineage>
</organism>
<dbReference type="InParanoid" id="A0A7C8J1T4"/>
<comment type="caution">
    <text evidence="3">The sequence shown here is derived from an EMBL/GenBank/DDBJ whole genome shotgun (WGS) entry which is preliminary data.</text>
</comment>
<accession>A0A7C8J1T4</accession>
<evidence type="ECO:0000256" key="1">
    <source>
        <dbReference type="SAM" id="MobiDB-lite"/>
    </source>
</evidence>
<dbReference type="Pfam" id="PF24809">
    <property type="entry name" value="DUF7708"/>
    <property type="match status" value="1"/>
</dbReference>
<reference evidence="3 4" key="1">
    <citation type="submission" date="2019-12" db="EMBL/GenBank/DDBJ databases">
        <title>Draft genome sequence of the ascomycete Xylaria multiplex DSM 110363.</title>
        <authorList>
            <person name="Buettner E."/>
            <person name="Kellner H."/>
        </authorList>
    </citation>
    <scope>NUCLEOTIDE SEQUENCE [LARGE SCALE GENOMIC DNA]</scope>
    <source>
        <strain evidence="3 4">DSM 110363</strain>
    </source>
</reference>
<protein>
    <recommendedName>
        <fullName evidence="2">DUF7708 domain-containing protein</fullName>
    </recommendedName>
</protein>
<evidence type="ECO:0000259" key="2">
    <source>
        <dbReference type="Pfam" id="PF24809"/>
    </source>
</evidence>
<dbReference type="EMBL" id="WUBL01000044">
    <property type="protein sequence ID" value="KAF2968879.1"/>
    <property type="molecule type" value="Genomic_DNA"/>
</dbReference>
<keyword evidence="4" id="KW-1185">Reference proteome</keyword>
<sequence length="508" mass="57955">MANTVITPGATGPPNTEVNDKLRKSQHNQDNLRKRLSTTSKFSQRELSAFEVDTKEGFKQLWHTTIAAQSGFDARHDRGVAKIAGKVTKLTNRVAVAWSDIAPILDILSNVGRPYSGIAIGTIAFAFMVARNRQKMESRVGATLKSIQDRLPGIETYQRIYQNNGQTDEQLKATIIDAYDCFIEFCIETVTFFTMSSFCELLPKHYQVESKLQAEIYMSQLAGNVADILRLNEKQARQIEDLSGQVETEELQRGHDGQKLERIGKLLKLEPYSSETERTRLSEYRGNIMAEYNGWYSLQETPKTPLASITNHQTFQSWRTSVSSRILLLIGHFITECAMPEKQDPFTFYIIGARTVDDTFNNVASSLIFRLLSMNPDALRNEEQYAELQAELQSYENSTLIRSNPYIVQESLAKVALRVLNMFPSSTTVWIILERLDQCRDEESTNLHRKMLLKFLVRLVEDENLSPRVRVLAAVSSVDWRIEDQQDEMDQTKKDSVVFWSLEQAGHK</sequence>
<dbReference type="AlphaFoldDB" id="A0A7C8J1T4"/>
<dbReference type="Proteomes" id="UP000481858">
    <property type="component" value="Unassembled WGS sequence"/>
</dbReference>